<dbReference type="CDD" id="cd02869">
    <property type="entry name" value="PseudoU_synth_RluA_like"/>
    <property type="match status" value="1"/>
</dbReference>
<feature type="domain" description="Pseudouridine synthase RsuA/RluA-like" evidence="1">
    <location>
        <begin position="31"/>
        <end position="179"/>
    </location>
</feature>
<dbReference type="Pfam" id="PF00849">
    <property type="entry name" value="PseudoU_synth_2"/>
    <property type="match status" value="1"/>
</dbReference>
<dbReference type="PANTHER" id="PTHR21600:SF89">
    <property type="entry name" value="RIBOSOMAL LARGE SUBUNIT PSEUDOURIDINE SYNTHASE A"/>
    <property type="match status" value="1"/>
</dbReference>
<proteinExistence type="predicted"/>
<name>A0A935Q2V9_9PROT</name>
<dbReference type="PANTHER" id="PTHR21600">
    <property type="entry name" value="MITOCHONDRIAL RNA PSEUDOURIDINE SYNTHASE"/>
    <property type="match status" value="1"/>
</dbReference>
<dbReference type="GO" id="GO:0003723">
    <property type="term" value="F:RNA binding"/>
    <property type="evidence" value="ECO:0007669"/>
    <property type="project" value="InterPro"/>
</dbReference>
<evidence type="ECO:0000259" key="1">
    <source>
        <dbReference type="Pfam" id="PF00849"/>
    </source>
</evidence>
<evidence type="ECO:0000313" key="3">
    <source>
        <dbReference type="Proteomes" id="UP000697998"/>
    </source>
</evidence>
<sequence>MSPSSTSRLPALAYAAPPDHGLDIVYLDAAVLLVNKPAGLLSVPGRGDEKQDCLVRRIQAGYPEALIVHRLDMHTSGLLLLARGREMQRRLNIAFATRQVEKRYLAVVAGRPPSTSGEIDLPLAADWPNRPRQKVDRLAGKPSLTRYQVLSHDPAGDTSRLALWAETGRTHQLRVHLQALGHPIVGDPLYGSAALAGKAERLLLHADHLAFVHPVSGRAMCFSSPAPF</sequence>
<organism evidence="2 3">
    <name type="scientific">Candidatus Accumulibacter proximus</name>
    <dbReference type="NCBI Taxonomy" id="2954385"/>
    <lineage>
        <taxon>Bacteria</taxon>
        <taxon>Pseudomonadati</taxon>
        <taxon>Pseudomonadota</taxon>
        <taxon>Betaproteobacteria</taxon>
        <taxon>Candidatus Accumulibacter</taxon>
    </lineage>
</organism>
<dbReference type="EMBL" id="JADJMH010000032">
    <property type="protein sequence ID" value="MBK7677042.1"/>
    <property type="molecule type" value="Genomic_DNA"/>
</dbReference>
<dbReference type="GO" id="GO:0000455">
    <property type="term" value="P:enzyme-directed rRNA pseudouridine synthesis"/>
    <property type="evidence" value="ECO:0007669"/>
    <property type="project" value="TreeGrafter"/>
</dbReference>
<dbReference type="GO" id="GO:0140098">
    <property type="term" value="F:catalytic activity, acting on RNA"/>
    <property type="evidence" value="ECO:0007669"/>
    <property type="project" value="UniProtKB-ARBA"/>
</dbReference>
<dbReference type="AlphaFoldDB" id="A0A935Q2V9"/>
<comment type="caution">
    <text evidence="2">The sequence shown here is derived from an EMBL/GenBank/DDBJ whole genome shotgun (WGS) entry which is preliminary data.</text>
</comment>
<gene>
    <name evidence="2" type="ORF">IPJ27_21090</name>
</gene>
<evidence type="ECO:0000313" key="2">
    <source>
        <dbReference type="EMBL" id="MBK7677042.1"/>
    </source>
</evidence>
<dbReference type="GO" id="GO:0009982">
    <property type="term" value="F:pseudouridine synthase activity"/>
    <property type="evidence" value="ECO:0007669"/>
    <property type="project" value="InterPro"/>
</dbReference>
<dbReference type="InterPro" id="IPR006145">
    <property type="entry name" value="PsdUridine_synth_RsuA/RluA"/>
</dbReference>
<dbReference type="InterPro" id="IPR050188">
    <property type="entry name" value="RluA_PseudoU_synthase"/>
</dbReference>
<dbReference type="SUPFAM" id="SSF55120">
    <property type="entry name" value="Pseudouridine synthase"/>
    <property type="match status" value="1"/>
</dbReference>
<protein>
    <submittedName>
        <fullName evidence="2">RluA family pseudouridine synthase</fullName>
    </submittedName>
</protein>
<dbReference type="InterPro" id="IPR020103">
    <property type="entry name" value="PsdUridine_synth_cat_dom_sf"/>
</dbReference>
<reference evidence="2 3" key="1">
    <citation type="submission" date="2020-10" db="EMBL/GenBank/DDBJ databases">
        <title>Connecting structure to function with the recovery of over 1000 high-quality activated sludge metagenome-assembled genomes encoding full-length rRNA genes using long-read sequencing.</title>
        <authorList>
            <person name="Singleton C.M."/>
            <person name="Petriglieri F."/>
            <person name="Kristensen J.M."/>
            <person name="Kirkegaard R.H."/>
            <person name="Michaelsen T.Y."/>
            <person name="Andersen M.H."/>
            <person name="Karst S.M."/>
            <person name="Dueholm M.S."/>
            <person name="Nielsen P.H."/>
            <person name="Albertsen M."/>
        </authorList>
    </citation>
    <scope>NUCLEOTIDE SEQUENCE [LARGE SCALE GENOMIC DNA]</scope>
    <source>
        <strain evidence="2">EsbW_18-Q3-R4-48_BATAC.285</strain>
    </source>
</reference>
<dbReference type="Gene3D" id="3.30.2350.10">
    <property type="entry name" value="Pseudouridine synthase"/>
    <property type="match status" value="1"/>
</dbReference>
<dbReference type="InterPro" id="IPR006224">
    <property type="entry name" value="PsdUridine_synth_RluA-like_CS"/>
</dbReference>
<accession>A0A935Q2V9</accession>
<dbReference type="PROSITE" id="PS01129">
    <property type="entry name" value="PSI_RLU"/>
    <property type="match status" value="1"/>
</dbReference>
<dbReference type="Proteomes" id="UP000697998">
    <property type="component" value="Unassembled WGS sequence"/>
</dbReference>